<evidence type="ECO:0000259" key="6">
    <source>
        <dbReference type="Pfam" id="PF05182"/>
    </source>
</evidence>
<dbReference type="InterPro" id="IPR051187">
    <property type="entry name" value="Pre-mRNA_3'-end_processing_reg"/>
</dbReference>
<dbReference type="Pfam" id="PF05182">
    <property type="entry name" value="Fip1"/>
    <property type="match status" value="1"/>
</dbReference>
<feature type="compositionally biased region" description="Gly residues" evidence="5">
    <location>
        <begin position="253"/>
        <end position="300"/>
    </location>
</feature>
<keyword evidence="3" id="KW-0507">mRNA processing</keyword>
<protein>
    <submittedName>
        <fullName evidence="7">Pre-mRNA polyadenylation factor FIP1</fullName>
    </submittedName>
</protein>
<evidence type="ECO:0000256" key="4">
    <source>
        <dbReference type="ARBA" id="ARBA00023242"/>
    </source>
</evidence>
<dbReference type="InterPro" id="IPR007854">
    <property type="entry name" value="Fip1_dom"/>
</dbReference>
<evidence type="ECO:0000256" key="1">
    <source>
        <dbReference type="ARBA" id="ARBA00004123"/>
    </source>
</evidence>
<dbReference type="Proteomes" id="UP001489902">
    <property type="component" value="Chromosome 5"/>
</dbReference>
<gene>
    <name evidence="7" type="ORF">QYS62_009084</name>
</gene>
<reference evidence="7 8" key="1">
    <citation type="submission" date="2024-04" db="EMBL/GenBank/DDBJ databases">
        <title>Complete genome sequence of Fusarium acuminatum.</title>
        <authorList>
            <person name="Lan B."/>
        </authorList>
    </citation>
    <scope>NUCLEOTIDE SEQUENCE [LARGE SCALE GENOMIC DNA]</scope>
    <source>
        <strain evidence="7">1A</strain>
    </source>
</reference>
<evidence type="ECO:0000256" key="5">
    <source>
        <dbReference type="SAM" id="MobiDB-lite"/>
    </source>
</evidence>
<keyword evidence="4" id="KW-0539">Nucleus</keyword>
<feature type="region of interest" description="Disordered" evidence="5">
    <location>
        <begin position="253"/>
        <end position="307"/>
    </location>
</feature>
<dbReference type="PANTHER" id="PTHR13484">
    <property type="entry name" value="FIP1-LIKE 1 PROTEIN"/>
    <property type="match status" value="1"/>
</dbReference>
<feature type="compositionally biased region" description="Basic and acidic residues" evidence="5">
    <location>
        <begin position="13"/>
        <end position="29"/>
    </location>
</feature>
<sequence length="307" mass="32451">MDIDEDDDLYQPDEPKIESAPLEEKSKVEDLEEGEEEDEGAAMDEDDDDDDDSAKYSDIRNIPQRTASNDMPTQPAPVKKESESQTSLNVAAPSADKTSAAASKSTIDVNANPIHAGTGKPITQVNIDEDLPENDKPWRKPGTDISDYFNYGFDEFTWALYASKQETVRGEFGADVFAQNNKKMMEDFNMMMMGGMGMPGGGGNAAAQQGGMSGGMDGMPPEMQAMMQQMMASGMDPSQMDPSQMNAMFAGMQNGGGAGGQGGQGGQAGNFGGGFGGNQGGFGYDQNMSGGGGGRGGFGGRGRRGRW</sequence>
<feature type="compositionally biased region" description="Polar residues" evidence="5">
    <location>
        <begin position="63"/>
        <end position="72"/>
    </location>
</feature>
<feature type="compositionally biased region" description="Low complexity" evidence="5">
    <location>
        <begin position="91"/>
        <end position="104"/>
    </location>
</feature>
<comment type="subcellular location">
    <subcellularLocation>
        <location evidence="1">Nucleus</location>
    </subcellularLocation>
</comment>
<evidence type="ECO:0000313" key="7">
    <source>
        <dbReference type="EMBL" id="WZH47921.1"/>
    </source>
</evidence>
<keyword evidence="8" id="KW-1185">Reference proteome</keyword>
<accession>A0ABZ2X504</accession>
<dbReference type="PANTHER" id="PTHR13484:SF0">
    <property type="entry name" value="PRE-MRNA 3'-END-PROCESSING FACTOR FIP1"/>
    <property type="match status" value="1"/>
</dbReference>
<name>A0ABZ2X504_9HYPO</name>
<evidence type="ECO:0000313" key="8">
    <source>
        <dbReference type="Proteomes" id="UP001489902"/>
    </source>
</evidence>
<evidence type="ECO:0000256" key="3">
    <source>
        <dbReference type="ARBA" id="ARBA00022664"/>
    </source>
</evidence>
<feature type="domain" description="Pre-mRNA polyadenylation factor Fip1" evidence="6">
    <location>
        <begin position="133"/>
        <end position="169"/>
    </location>
</feature>
<organism evidence="7 8">
    <name type="scientific">Fusarium acuminatum</name>
    <dbReference type="NCBI Taxonomy" id="5515"/>
    <lineage>
        <taxon>Eukaryota</taxon>
        <taxon>Fungi</taxon>
        <taxon>Dikarya</taxon>
        <taxon>Ascomycota</taxon>
        <taxon>Pezizomycotina</taxon>
        <taxon>Sordariomycetes</taxon>
        <taxon>Hypocreomycetidae</taxon>
        <taxon>Hypocreales</taxon>
        <taxon>Nectriaceae</taxon>
        <taxon>Fusarium</taxon>
        <taxon>Fusarium tricinctum species complex</taxon>
    </lineage>
</organism>
<feature type="compositionally biased region" description="Acidic residues" evidence="5">
    <location>
        <begin position="1"/>
        <end position="11"/>
    </location>
</feature>
<dbReference type="EMBL" id="CP151264">
    <property type="protein sequence ID" value="WZH47921.1"/>
    <property type="molecule type" value="Genomic_DNA"/>
</dbReference>
<feature type="compositionally biased region" description="Acidic residues" evidence="5">
    <location>
        <begin position="30"/>
        <end position="52"/>
    </location>
</feature>
<feature type="region of interest" description="Disordered" evidence="5">
    <location>
        <begin position="1"/>
        <end position="104"/>
    </location>
</feature>
<comment type="similarity">
    <text evidence="2">Belongs to the FIP1 family.</text>
</comment>
<proteinExistence type="inferred from homology"/>
<evidence type="ECO:0000256" key="2">
    <source>
        <dbReference type="ARBA" id="ARBA00007459"/>
    </source>
</evidence>